<feature type="transmembrane region" description="Helical" evidence="1">
    <location>
        <begin position="12"/>
        <end position="35"/>
    </location>
</feature>
<keyword evidence="1" id="KW-0812">Transmembrane</keyword>
<evidence type="ECO:0000313" key="2">
    <source>
        <dbReference type="Ensembl" id="ENSPEMP00000033978.1"/>
    </source>
</evidence>
<dbReference type="Ensembl" id="ENSPEMT00000042359.1">
    <property type="protein sequence ID" value="ENSPEMP00000033978.1"/>
    <property type="gene ID" value="ENSPEMG00000028907.1"/>
</dbReference>
<protein>
    <submittedName>
        <fullName evidence="2">Uncharacterized protein</fullName>
    </submittedName>
</protein>
<evidence type="ECO:0000313" key="3">
    <source>
        <dbReference type="Proteomes" id="UP000694547"/>
    </source>
</evidence>
<keyword evidence="1" id="KW-1133">Transmembrane helix</keyword>
<dbReference type="AlphaFoldDB" id="A0A8C8UJT2"/>
<keyword evidence="3" id="KW-1185">Reference proteome</keyword>
<keyword evidence="1" id="KW-0472">Membrane</keyword>
<dbReference type="Proteomes" id="UP000694547">
    <property type="component" value="Chromosome 3"/>
</dbReference>
<accession>A0A8C8UJT2</accession>
<evidence type="ECO:0000256" key="1">
    <source>
        <dbReference type="SAM" id="Phobius"/>
    </source>
</evidence>
<name>A0A8C8UJT2_PERMB</name>
<proteinExistence type="predicted"/>
<reference evidence="2 3" key="1">
    <citation type="submission" date="2018-10" db="EMBL/GenBank/DDBJ databases">
        <title>Improved assembly of the deer mouse Peromyscus maniculatus genome.</title>
        <authorList>
            <person name="Lassance J.-M."/>
            <person name="Hoekstra H.E."/>
        </authorList>
    </citation>
    <scope>NUCLEOTIDE SEQUENCE [LARGE SCALE GENOMIC DNA]</scope>
</reference>
<reference evidence="2" key="2">
    <citation type="submission" date="2025-08" db="UniProtKB">
        <authorList>
            <consortium name="Ensembl"/>
        </authorList>
    </citation>
    <scope>IDENTIFICATION</scope>
</reference>
<dbReference type="GeneTree" id="ENSGT00960000189710"/>
<sequence length="68" mass="7500">IAPANGFLLQNVCLLPVTHLASFSIVFVLPCHFLLFSPWQVLPGPSSISTPPSPPRSLLFGKTWQWLN</sequence>
<organism evidence="2 3">
    <name type="scientific">Peromyscus maniculatus bairdii</name>
    <name type="common">Prairie deer mouse</name>
    <dbReference type="NCBI Taxonomy" id="230844"/>
    <lineage>
        <taxon>Eukaryota</taxon>
        <taxon>Metazoa</taxon>
        <taxon>Chordata</taxon>
        <taxon>Craniata</taxon>
        <taxon>Vertebrata</taxon>
        <taxon>Euteleostomi</taxon>
        <taxon>Mammalia</taxon>
        <taxon>Eutheria</taxon>
        <taxon>Euarchontoglires</taxon>
        <taxon>Glires</taxon>
        <taxon>Rodentia</taxon>
        <taxon>Myomorpha</taxon>
        <taxon>Muroidea</taxon>
        <taxon>Cricetidae</taxon>
        <taxon>Neotominae</taxon>
        <taxon>Peromyscus</taxon>
    </lineage>
</organism>
<reference evidence="2" key="3">
    <citation type="submission" date="2025-09" db="UniProtKB">
        <authorList>
            <consortium name="Ensembl"/>
        </authorList>
    </citation>
    <scope>IDENTIFICATION</scope>
</reference>